<evidence type="ECO:0000256" key="14">
    <source>
        <dbReference type="PIRSR" id="PIRSR601384-2"/>
    </source>
</evidence>
<sequence>MKVFTIASCLASLAAAASVDVTKRASPLDVKLEKVGNSAVKAVITNTGSEDIQILKTGSIFDELAVEKTEVFAGSEKVEFDGIRLQVNPEGFDSSNFVVIAAGETLETEWDVAQVHDLSSGGDFDIKTTGVLQYADKDSTELAGVINYSSEVLHLAVDGAEAAKVRRDFHESIAKRAVVQADCTGTRRTTTVNALAGCRSQALAAASAASSGPAARMTEFFKSSTTATRNTVAVVFNRMATECGSSTSGVSRQYCTDIYPGGACSSGVIAYTLPSQNYMVNCPYYFSSFPLTTSSCRGISQASTTVHEVTHLTQIAGTTDMNGCYGYSCVRSLSAANNLRHADTYTLFAQSIYANC</sequence>
<feature type="binding site" evidence="14">
    <location>
        <position position="320"/>
    </location>
    <ligand>
        <name>Zn(2+)</name>
        <dbReference type="ChEBI" id="CHEBI:29105"/>
        <note>catalytic</note>
    </ligand>
</feature>
<keyword evidence="8 15" id="KW-0732">Signal</keyword>
<evidence type="ECO:0000256" key="10">
    <source>
        <dbReference type="ARBA" id="ARBA00022833"/>
    </source>
</evidence>
<evidence type="ECO:0000256" key="3">
    <source>
        <dbReference type="ARBA" id="ARBA00010279"/>
    </source>
</evidence>
<dbReference type="PANTHER" id="PTHR37016:SF2">
    <property type="entry name" value="NEUTRAL PROTEASE 2 HOMOLOG SNOG_02177"/>
    <property type="match status" value="1"/>
</dbReference>
<dbReference type="InterPro" id="IPR024079">
    <property type="entry name" value="MetalloPept_cat_dom_sf"/>
</dbReference>
<dbReference type="OrthoDB" id="412874at2759"/>
<feature type="active site" evidence="13">
    <location>
        <position position="308"/>
    </location>
</feature>
<name>A0A8K0TPF4_9PEZI</name>
<dbReference type="Gene3D" id="3.40.390.10">
    <property type="entry name" value="Collagenase (Catalytic Domain)"/>
    <property type="match status" value="1"/>
</dbReference>
<keyword evidence="10 14" id="KW-0862">Zinc</keyword>
<evidence type="ECO:0000313" key="17">
    <source>
        <dbReference type="EMBL" id="KAH7369311.1"/>
    </source>
</evidence>
<comment type="catalytic activity">
    <reaction evidence="1 15">
        <text>Preferential cleavage of bonds with hydrophobic residues in P1'. Also 3-Asn-|-Gln-4 and 8-Gly-|-Ser-9 bonds in insulin B chain.</text>
        <dbReference type="EC" id="3.4.24.39"/>
    </reaction>
</comment>
<dbReference type="Pfam" id="PF02102">
    <property type="entry name" value="Peptidase_M35"/>
    <property type="match status" value="1"/>
</dbReference>
<dbReference type="SMART" id="SM01351">
    <property type="entry name" value="Aspzincin_M35"/>
    <property type="match status" value="1"/>
</dbReference>
<dbReference type="GO" id="GO:0005576">
    <property type="term" value="C:extracellular region"/>
    <property type="evidence" value="ECO:0007669"/>
    <property type="project" value="UniProtKB-SubCell"/>
</dbReference>
<feature type="domain" description="Lysine-specific metallo-endopeptidase" evidence="16">
    <location>
        <begin position="207"/>
        <end position="350"/>
    </location>
</feature>
<evidence type="ECO:0000256" key="15">
    <source>
        <dbReference type="RuleBase" id="RU361126"/>
    </source>
</evidence>
<keyword evidence="9 15" id="KW-0378">Hydrolase</keyword>
<dbReference type="Proteomes" id="UP000813385">
    <property type="component" value="Unassembled WGS sequence"/>
</dbReference>
<comment type="caution">
    <text evidence="17">The sequence shown here is derived from an EMBL/GenBank/DDBJ whole genome shotgun (WGS) entry which is preliminary data.</text>
</comment>
<proteinExistence type="inferred from homology"/>
<dbReference type="Gene3D" id="2.60.40.2970">
    <property type="match status" value="1"/>
</dbReference>
<comment type="function">
    <text evidence="15">Secreted metalloproteinase that allows assimilation of proteinaceous substrates. Shows high activities on basic nuclear substrates such as histone and protamine.</text>
</comment>
<comment type="subcellular location">
    <subcellularLocation>
        <location evidence="2 15">Secreted</location>
    </subcellularLocation>
</comment>
<dbReference type="PRINTS" id="PR00768">
    <property type="entry name" value="DEUTEROLYSIN"/>
</dbReference>
<dbReference type="CDD" id="cd11008">
    <property type="entry name" value="M35_deuterolysin_like"/>
    <property type="match status" value="1"/>
</dbReference>
<evidence type="ECO:0000256" key="9">
    <source>
        <dbReference type="ARBA" id="ARBA00022801"/>
    </source>
</evidence>
<feature type="signal peptide" evidence="15">
    <location>
        <begin position="1"/>
        <end position="16"/>
    </location>
</feature>
<evidence type="ECO:0000256" key="4">
    <source>
        <dbReference type="ARBA" id="ARBA00022525"/>
    </source>
</evidence>
<dbReference type="EC" id="3.4.24.39" evidence="15"/>
<dbReference type="InterPro" id="IPR001384">
    <property type="entry name" value="Peptidase_M35"/>
</dbReference>
<dbReference type="GO" id="GO:0006508">
    <property type="term" value="P:proteolysis"/>
    <property type="evidence" value="ECO:0007669"/>
    <property type="project" value="UniProtKB-KW"/>
</dbReference>
<evidence type="ECO:0000313" key="18">
    <source>
        <dbReference type="Proteomes" id="UP000813385"/>
    </source>
</evidence>
<dbReference type="EMBL" id="JAGPXD010000002">
    <property type="protein sequence ID" value="KAH7369311.1"/>
    <property type="molecule type" value="Genomic_DNA"/>
</dbReference>
<feature type="binding site" evidence="14">
    <location>
        <position position="307"/>
    </location>
    <ligand>
        <name>Zn(2+)</name>
        <dbReference type="ChEBI" id="CHEBI:29105"/>
        <note>catalytic</note>
    </ligand>
</feature>
<accession>A0A8K0TPF4</accession>
<dbReference type="GO" id="GO:0046872">
    <property type="term" value="F:metal ion binding"/>
    <property type="evidence" value="ECO:0007669"/>
    <property type="project" value="UniProtKB-KW"/>
</dbReference>
<reference evidence="17" key="1">
    <citation type="journal article" date="2021" name="Nat. Commun.">
        <title>Genetic determinants of endophytism in the Arabidopsis root mycobiome.</title>
        <authorList>
            <person name="Mesny F."/>
            <person name="Miyauchi S."/>
            <person name="Thiergart T."/>
            <person name="Pickel B."/>
            <person name="Atanasova L."/>
            <person name="Karlsson M."/>
            <person name="Huettel B."/>
            <person name="Barry K.W."/>
            <person name="Haridas S."/>
            <person name="Chen C."/>
            <person name="Bauer D."/>
            <person name="Andreopoulos W."/>
            <person name="Pangilinan J."/>
            <person name="LaButti K."/>
            <person name="Riley R."/>
            <person name="Lipzen A."/>
            <person name="Clum A."/>
            <person name="Drula E."/>
            <person name="Henrissat B."/>
            <person name="Kohler A."/>
            <person name="Grigoriev I.V."/>
            <person name="Martin F.M."/>
            <person name="Hacquard S."/>
        </authorList>
    </citation>
    <scope>NUCLEOTIDE SEQUENCE</scope>
    <source>
        <strain evidence="17">MPI-CAGE-AT-0016</strain>
    </source>
</reference>
<dbReference type="GO" id="GO:0004222">
    <property type="term" value="F:metalloendopeptidase activity"/>
    <property type="evidence" value="ECO:0007669"/>
    <property type="project" value="InterPro"/>
</dbReference>
<feature type="binding site" evidence="14">
    <location>
        <position position="311"/>
    </location>
    <ligand>
        <name>Zn(2+)</name>
        <dbReference type="ChEBI" id="CHEBI:29105"/>
        <note>catalytic</note>
    </ligand>
</feature>
<gene>
    <name evidence="17" type="ORF">B0T11DRAFT_350903</name>
</gene>
<comment type="similarity">
    <text evidence="3 15">Belongs to the peptidase M35 family.</text>
</comment>
<dbReference type="InterPro" id="IPR029463">
    <property type="entry name" value="Lys_MEP"/>
</dbReference>
<evidence type="ECO:0000256" key="6">
    <source>
        <dbReference type="ARBA" id="ARBA00022685"/>
    </source>
</evidence>
<keyword evidence="7 14" id="KW-0479">Metal-binding</keyword>
<evidence type="ECO:0000256" key="8">
    <source>
        <dbReference type="ARBA" id="ARBA00022729"/>
    </source>
</evidence>
<keyword evidence="5 15" id="KW-0645">Protease</keyword>
<dbReference type="AlphaFoldDB" id="A0A8K0TPF4"/>
<evidence type="ECO:0000256" key="5">
    <source>
        <dbReference type="ARBA" id="ARBA00022670"/>
    </source>
</evidence>
<evidence type="ECO:0000256" key="7">
    <source>
        <dbReference type="ARBA" id="ARBA00022723"/>
    </source>
</evidence>
<keyword evidence="6 15" id="KW-0165">Cleavage on pair of basic residues</keyword>
<comment type="cofactor">
    <cofactor evidence="14 15">
        <name>Zn(2+)</name>
        <dbReference type="ChEBI" id="CHEBI:29105"/>
    </cofactor>
    <text evidence="14 15">Binds 1 zinc ion per subunit.</text>
</comment>
<evidence type="ECO:0000259" key="16">
    <source>
        <dbReference type="SMART" id="SM01351"/>
    </source>
</evidence>
<dbReference type="PANTHER" id="PTHR37016">
    <property type="match status" value="1"/>
</dbReference>
<organism evidence="17 18">
    <name type="scientific">Plectosphaerella cucumerina</name>
    <dbReference type="NCBI Taxonomy" id="40658"/>
    <lineage>
        <taxon>Eukaryota</taxon>
        <taxon>Fungi</taxon>
        <taxon>Dikarya</taxon>
        <taxon>Ascomycota</taxon>
        <taxon>Pezizomycotina</taxon>
        <taxon>Sordariomycetes</taxon>
        <taxon>Hypocreomycetidae</taxon>
        <taxon>Glomerellales</taxon>
        <taxon>Plectosphaerellaceae</taxon>
        <taxon>Plectosphaerella</taxon>
    </lineage>
</organism>
<evidence type="ECO:0000256" key="13">
    <source>
        <dbReference type="PIRSR" id="PIRSR601384-1"/>
    </source>
</evidence>
<dbReference type="SUPFAM" id="SSF55486">
    <property type="entry name" value="Metalloproteases ('zincins'), catalytic domain"/>
    <property type="match status" value="1"/>
</dbReference>
<feature type="chain" id="PRO_5035487154" description="Neutral protease 2" evidence="15">
    <location>
        <begin position="17"/>
        <end position="356"/>
    </location>
</feature>
<keyword evidence="12" id="KW-0865">Zymogen</keyword>
<keyword evidence="18" id="KW-1185">Reference proteome</keyword>
<dbReference type="InterPro" id="IPR050414">
    <property type="entry name" value="Fungal_M35_metalloproteases"/>
</dbReference>
<evidence type="ECO:0000256" key="1">
    <source>
        <dbReference type="ARBA" id="ARBA00001187"/>
    </source>
</evidence>
<evidence type="ECO:0000256" key="11">
    <source>
        <dbReference type="ARBA" id="ARBA00023049"/>
    </source>
</evidence>
<keyword evidence="4 15" id="KW-0964">Secreted</keyword>
<keyword evidence="11 15" id="KW-0482">Metalloprotease</keyword>
<evidence type="ECO:0000256" key="12">
    <source>
        <dbReference type="ARBA" id="ARBA00023145"/>
    </source>
</evidence>
<protein>
    <recommendedName>
        <fullName evidence="15">Neutral protease 2</fullName>
        <ecNumber evidence="15">3.4.24.39</ecNumber>
    </recommendedName>
    <alternativeName>
        <fullName evidence="15">Deuterolysin</fullName>
    </alternativeName>
</protein>
<evidence type="ECO:0000256" key="2">
    <source>
        <dbReference type="ARBA" id="ARBA00004613"/>
    </source>
</evidence>